<gene>
    <name evidence="3" type="ORF">MUN79_08100</name>
</gene>
<evidence type="ECO:0000256" key="1">
    <source>
        <dbReference type="SAM" id="SignalP"/>
    </source>
</evidence>
<evidence type="ECO:0000313" key="3">
    <source>
        <dbReference type="EMBL" id="UOQ73861.1"/>
    </source>
</evidence>
<dbReference type="AlphaFoldDB" id="A0A8T9QBW8"/>
<accession>A0A8T9QBW8</accession>
<proteinExistence type="predicted"/>
<feature type="domain" description="Outer membrane protein beta-barrel" evidence="2">
    <location>
        <begin position="21"/>
        <end position="180"/>
    </location>
</feature>
<keyword evidence="1" id="KW-0732">Signal</keyword>
<sequence>MKKSSSLLLSLLLATGLTTAAQAQIRVGVKAGVNLSNFSNQSTLDNGGLESKYLLNGLGGVMLNAPLTNDGFFSIQPELLYSGKGNKVEGPTGNATLRMHYLDLPILARINASGLILEAGPQVSYLLAVKDERNIGNLGVTNTSLDGYNRTELGYVVGLGYELESGLGLGIRYNGGLSKVVQESATQVRSNKLTSVIQFQVGYLFSLD</sequence>
<dbReference type="Pfam" id="PF13568">
    <property type="entry name" value="OMP_b-brl_2"/>
    <property type="match status" value="1"/>
</dbReference>
<evidence type="ECO:0000259" key="2">
    <source>
        <dbReference type="Pfam" id="PF13568"/>
    </source>
</evidence>
<name>A0A8T9QBW8_9BACT</name>
<keyword evidence="4" id="KW-1185">Reference proteome</keyword>
<dbReference type="KEGG" id="hcu:MUN79_08100"/>
<dbReference type="RefSeq" id="WP_244677209.1">
    <property type="nucleotide sequence ID" value="NZ_CP095046.1"/>
</dbReference>
<dbReference type="EMBL" id="CP095046">
    <property type="protein sequence ID" value="UOQ73861.1"/>
    <property type="molecule type" value="Genomic_DNA"/>
</dbReference>
<dbReference type="Proteomes" id="UP000831796">
    <property type="component" value="Chromosome"/>
</dbReference>
<reference evidence="3" key="1">
    <citation type="submission" date="2022-04" db="EMBL/GenBank/DDBJ databases">
        <title>Hymenobacter sp. isolated from the air.</title>
        <authorList>
            <person name="Won M."/>
            <person name="Lee C.-M."/>
            <person name="Woen H.-Y."/>
            <person name="Kwon S.-W."/>
        </authorList>
    </citation>
    <scope>NUCLEOTIDE SEQUENCE</scope>
    <source>
        <strain evidence="3">5116S-3</strain>
    </source>
</reference>
<feature type="signal peptide" evidence="1">
    <location>
        <begin position="1"/>
        <end position="23"/>
    </location>
</feature>
<organism evidence="3 4">
    <name type="scientific">Hymenobacter cellulosilyticus</name>
    <dbReference type="NCBI Taxonomy" id="2932248"/>
    <lineage>
        <taxon>Bacteria</taxon>
        <taxon>Pseudomonadati</taxon>
        <taxon>Bacteroidota</taxon>
        <taxon>Cytophagia</taxon>
        <taxon>Cytophagales</taxon>
        <taxon>Hymenobacteraceae</taxon>
        <taxon>Hymenobacter</taxon>
    </lineage>
</organism>
<evidence type="ECO:0000313" key="4">
    <source>
        <dbReference type="Proteomes" id="UP000831796"/>
    </source>
</evidence>
<dbReference type="InterPro" id="IPR025665">
    <property type="entry name" value="Beta-barrel_OMP_2"/>
</dbReference>
<feature type="chain" id="PRO_5035819489" evidence="1">
    <location>
        <begin position="24"/>
        <end position="208"/>
    </location>
</feature>
<protein>
    <submittedName>
        <fullName evidence="3">PorT family protein</fullName>
    </submittedName>
</protein>